<dbReference type="AlphaFoldDB" id="A0A0N1NZ15"/>
<organism evidence="1 2">
    <name type="scientific">Cyphellophora attinorum</name>
    <dbReference type="NCBI Taxonomy" id="1664694"/>
    <lineage>
        <taxon>Eukaryota</taxon>
        <taxon>Fungi</taxon>
        <taxon>Dikarya</taxon>
        <taxon>Ascomycota</taxon>
        <taxon>Pezizomycotina</taxon>
        <taxon>Eurotiomycetes</taxon>
        <taxon>Chaetothyriomycetidae</taxon>
        <taxon>Chaetothyriales</taxon>
        <taxon>Cyphellophoraceae</taxon>
        <taxon>Cyphellophora</taxon>
    </lineage>
</organism>
<dbReference type="RefSeq" id="XP_017996570.1">
    <property type="nucleotide sequence ID" value="XM_018144553.1"/>
</dbReference>
<evidence type="ECO:0000313" key="1">
    <source>
        <dbReference type="EMBL" id="KPI36607.1"/>
    </source>
</evidence>
<dbReference type="VEuPathDB" id="FungiDB:AB675_4415"/>
<name>A0A0N1NZ15_9EURO</name>
<accession>A0A0N1NZ15</accession>
<protein>
    <recommendedName>
        <fullName evidence="3">C3H1-type domain-containing protein</fullName>
    </recommendedName>
</protein>
<sequence length="175" mass="18404">MSLRITTTERAALMMGITLQQYEESLDELIQSGTSGSSTAIMGTSALCSAEIPSTSTVPHGLDGDQTQAAQPAKWAKPAIAAPPTVRPYGNLLKKACFFELGGSRCKTPTSCLEYGRVHICRAFAHGTCPHGPEGSLHLGGLHTKTTYCKRGNPMVDCGLQLLPAVGHSAATHPV</sequence>
<evidence type="ECO:0008006" key="3">
    <source>
        <dbReference type="Google" id="ProtNLM"/>
    </source>
</evidence>
<dbReference type="GeneID" id="28736433"/>
<evidence type="ECO:0000313" key="2">
    <source>
        <dbReference type="Proteomes" id="UP000038010"/>
    </source>
</evidence>
<reference evidence="1 2" key="1">
    <citation type="submission" date="2015-06" db="EMBL/GenBank/DDBJ databases">
        <title>Draft genome of the ant-associated black yeast Phialophora attae CBS 131958.</title>
        <authorList>
            <person name="Moreno L.F."/>
            <person name="Stielow B.J."/>
            <person name="de Hoog S."/>
            <person name="Vicente V.A."/>
            <person name="Weiss V.A."/>
            <person name="de Vries M."/>
            <person name="Cruz L.M."/>
            <person name="Souza E.M."/>
        </authorList>
    </citation>
    <scope>NUCLEOTIDE SEQUENCE [LARGE SCALE GENOMIC DNA]</scope>
    <source>
        <strain evidence="1 2">CBS 131958</strain>
    </source>
</reference>
<dbReference type="Proteomes" id="UP000038010">
    <property type="component" value="Unassembled WGS sequence"/>
</dbReference>
<gene>
    <name evidence="1" type="ORF">AB675_4415</name>
</gene>
<keyword evidence="2" id="KW-1185">Reference proteome</keyword>
<proteinExistence type="predicted"/>
<dbReference type="EMBL" id="LFJN01000030">
    <property type="protein sequence ID" value="KPI36607.1"/>
    <property type="molecule type" value="Genomic_DNA"/>
</dbReference>
<comment type="caution">
    <text evidence="1">The sequence shown here is derived from an EMBL/GenBank/DDBJ whole genome shotgun (WGS) entry which is preliminary data.</text>
</comment>